<dbReference type="Proteomes" id="UP000784294">
    <property type="component" value="Unassembled WGS sequence"/>
</dbReference>
<evidence type="ECO:0000313" key="1">
    <source>
        <dbReference type="EMBL" id="VEL19283.1"/>
    </source>
</evidence>
<evidence type="ECO:0000313" key="2">
    <source>
        <dbReference type="Proteomes" id="UP000784294"/>
    </source>
</evidence>
<accession>A0A448WSW8</accession>
<reference evidence="1" key="1">
    <citation type="submission" date="2018-11" db="EMBL/GenBank/DDBJ databases">
        <authorList>
            <consortium name="Pathogen Informatics"/>
        </authorList>
    </citation>
    <scope>NUCLEOTIDE SEQUENCE</scope>
</reference>
<organism evidence="1 2">
    <name type="scientific">Protopolystoma xenopodis</name>
    <dbReference type="NCBI Taxonomy" id="117903"/>
    <lineage>
        <taxon>Eukaryota</taxon>
        <taxon>Metazoa</taxon>
        <taxon>Spiralia</taxon>
        <taxon>Lophotrochozoa</taxon>
        <taxon>Platyhelminthes</taxon>
        <taxon>Monogenea</taxon>
        <taxon>Polyopisthocotylea</taxon>
        <taxon>Polystomatidea</taxon>
        <taxon>Polystomatidae</taxon>
        <taxon>Protopolystoma</taxon>
    </lineage>
</organism>
<name>A0A448WSW8_9PLAT</name>
<protein>
    <submittedName>
        <fullName evidence="1">Uncharacterized protein</fullName>
    </submittedName>
</protein>
<sequence length="309" mass="31420">MYFFQLTRSDLQFPELYVEMFQLADDAAALVSAAAAVATAASALATTVPSALLTVHPASASTTSISVAHPICDHHGDSVVADLSYSCHSSVADKEFSCMAAAAAAVKQVNRSDCFASAGKEIVNLSEPCIDGIGLMAKDRGGSSQDNNMVSFRRAVDVSSIFVTSSSSNYPSSSSSISHSSSSSSTLSSSFSSSNPCSSTSLSFTSFAPSTTVSASSLVVPGLVNSSGVSPVLGTNYLAPPRSRFSTAAAAMAAGLMPFSCTGASISDGVPSVTSGLFEPQGISSRGRAAAPGGHLPFTFNFIFPLPPS</sequence>
<dbReference type="AlphaFoldDB" id="A0A448WSW8"/>
<proteinExistence type="predicted"/>
<dbReference type="EMBL" id="CAAALY010040886">
    <property type="protein sequence ID" value="VEL19283.1"/>
    <property type="molecule type" value="Genomic_DNA"/>
</dbReference>
<keyword evidence="2" id="KW-1185">Reference proteome</keyword>
<gene>
    <name evidence="1" type="ORF">PXEA_LOCUS12723</name>
</gene>
<comment type="caution">
    <text evidence="1">The sequence shown here is derived from an EMBL/GenBank/DDBJ whole genome shotgun (WGS) entry which is preliminary data.</text>
</comment>